<reference evidence="3" key="1">
    <citation type="submission" date="2016-08" db="EMBL/GenBank/DDBJ databases">
        <title>Complete genome of Cloacibacillus porcorum.</title>
        <authorList>
            <person name="Looft T."/>
            <person name="Bayles D.O."/>
            <person name="Alt D.P."/>
        </authorList>
    </citation>
    <scope>NUCLEOTIDE SEQUENCE [LARGE SCALE GENOMIC DNA]</scope>
    <source>
        <strain evidence="3">CL-84</strain>
    </source>
</reference>
<feature type="transmembrane region" description="Helical" evidence="1">
    <location>
        <begin position="91"/>
        <end position="118"/>
    </location>
</feature>
<accession>A0A1B2I2J3</accession>
<keyword evidence="1" id="KW-1133">Transmembrane helix</keyword>
<name>A0A1B2I2J3_9BACT</name>
<organism evidence="3 4">
    <name type="scientific">Cloacibacillus porcorum</name>
    <dbReference type="NCBI Taxonomy" id="1197717"/>
    <lineage>
        <taxon>Bacteria</taxon>
        <taxon>Thermotogati</taxon>
        <taxon>Synergistota</taxon>
        <taxon>Synergistia</taxon>
        <taxon>Synergistales</taxon>
        <taxon>Synergistaceae</taxon>
        <taxon>Cloacibacillus</taxon>
    </lineage>
</organism>
<dbReference type="AlphaFoldDB" id="A0A1B2I2J3"/>
<evidence type="ECO:0000313" key="4">
    <source>
        <dbReference type="Proteomes" id="UP000093044"/>
    </source>
</evidence>
<evidence type="ECO:0000259" key="2">
    <source>
        <dbReference type="Pfam" id="PF07331"/>
    </source>
</evidence>
<evidence type="ECO:0000256" key="1">
    <source>
        <dbReference type="SAM" id="Phobius"/>
    </source>
</evidence>
<gene>
    <name evidence="3" type="ORF">BED41_03250</name>
</gene>
<dbReference type="EMBL" id="CP016757">
    <property type="protein sequence ID" value="ANZ44190.1"/>
    <property type="molecule type" value="Genomic_DNA"/>
</dbReference>
<keyword evidence="1" id="KW-0812">Transmembrane</keyword>
<sequence length="162" mass="18138">MSSARSYKEDLAAGLVCFAGGLVFYINVHFQEMMKFDLLGSKFFPKLACAGIMFFGGLLVLQSLSRIRALKAEKEAEAAHEGECFFNRKKLLFVAYSIIYFAALEFSVGFLYATPVYMFLNMLLLDAAKPPASKIVKYIAFSLAVTAATYLFFNRVLYLLLP</sequence>
<dbReference type="InterPro" id="IPR009936">
    <property type="entry name" value="DUF1468"/>
</dbReference>
<dbReference type="STRING" id="1197717.BED41_03250"/>
<keyword evidence="4" id="KW-1185">Reference proteome</keyword>
<feature type="domain" description="DUF1468" evidence="2">
    <location>
        <begin position="13"/>
        <end position="162"/>
    </location>
</feature>
<protein>
    <recommendedName>
        <fullName evidence="2">DUF1468 domain-containing protein</fullName>
    </recommendedName>
</protein>
<proteinExistence type="predicted"/>
<feature type="transmembrane region" description="Helical" evidence="1">
    <location>
        <begin position="12"/>
        <end position="31"/>
    </location>
</feature>
<dbReference type="GeneID" id="83056871"/>
<dbReference type="Proteomes" id="UP000093044">
    <property type="component" value="Chromosome"/>
</dbReference>
<feature type="transmembrane region" description="Helical" evidence="1">
    <location>
        <begin position="138"/>
        <end position="161"/>
    </location>
</feature>
<dbReference type="Pfam" id="PF07331">
    <property type="entry name" value="TctB"/>
    <property type="match status" value="1"/>
</dbReference>
<dbReference type="KEGG" id="cpor:BED41_03250"/>
<keyword evidence="1" id="KW-0472">Membrane</keyword>
<feature type="transmembrane region" description="Helical" evidence="1">
    <location>
        <begin position="43"/>
        <end position="61"/>
    </location>
</feature>
<dbReference type="RefSeq" id="WP_066743057.1">
    <property type="nucleotide sequence ID" value="NZ_CP016757.1"/>
</dbReference>
<evidence type="ECO:0000313" key="3">
    <source>
        <dbReference type="EMBL" id="ANZ44190.1"/>
    </source>
</evidence>